<dbReference type="AlphaFoldDB" id="A0AAX6G5H8"/>
<dbReference type="EMBL" id="JANAVB010022594">
    <property type="protein sequence ID" value="KAJ6824006.1"/>
    <property type="molecule type" value="Genomic_DNA"/>
</dbReference>
<evidence type="ECO:0000313" key="2">
    <source>
        <dbReference type="Proteomes" id="UP001140949"/>
    </source>
</evidence>
<reference evidence="1" key="1">
    <citation type="journal article" date="2023" name="GigaByte">
        <title>Genome assembly of the bearded iris, Iris pallida Lam.</title>
        <authorList>
            <person name="Bruccoleri R.E."/>
            <person name="Oakeley E.J."/>
            <person name="Faust A.M.E."/>
            <person name="Altorfer M."/>
            <person name="Dessus-Babus S."/>
            <person name="Burckhardt D."/>
            <person name="Oertli M."/>
            <person name="Naumann U."/>
            <person name="Petersen F."/>
            <person name="Wong J."/>
        </authorList>
    </citation>
    <scope>NUCLEOTIDE SEQUENCE</scope>
    <source>
        <strain evidence="1">GSM-AAB239-AS_SAM_17_03QT</strain>
    </source>
</reference>
<name>A0AAX6G5H8_IRIPA</name>
<keyword evidence="2" id="KW-1185">Reference proteome</keyword>
<dbReference type="Proteomes" id="UP001140949">
    <property type="component" value="Unassembled WGS sequence"/>
</dbReference>
<gene>
    <name evidence="1" type="ORF">M6B38_130110</name>
</gene>
<protein>
    <submittedName>
        <fullName evidence="1">Uncharacterized protein</fullName>
    </submittedName>
</protein>
<comment type="caution">
    <text evidence="1">The sequence shown here is derived from an EMBL/GenBank/DDBJ whole genome shotgun (WGS) entry which is preliminary data.</text>
</comment>
<evidence type="ECO:0000313" key="1">
    <source>
        <dbReference type="EMBL" id="KAJ6824006.1"/>
    </source>
</evidence>
<reference evidence="1" key="2">
    <citation type="submission" date="2023-04" db="EMBL/GenBank/DDBJ databases">
        <authorList>
            <person name="Bruccoleri R.E."/>
            <person name="Oakeley E.J."/>
            <person name="Faust A.-M."/>
            <person name="Dessus-Babus S."/>
            <person name="Altorfer M."/>
            <person name="Burckhardt D."/>
            <person name="Oertli M."/>
            <person name="Naumann U."/>
            <person name="Petersen F."/>
            <person name="Wong J."/>
        </authorList>
    </citation>
    <scope>NUCLEOTIDE SEQUENCE</scope>
    <source>
        <strain evidence="1">GSM-AAB239-AS_SAM_17_03QT</strain>
        <tissue evidence="1">Leaf</tissue>
    </source>
</reference>
<organism evidence="1 2">
    <name type="scientific">Iris pallida</name>
    <name type="common">Sweet iris</name>
    <dbReference type="NCBI Taxonomy" id="29817"/>
    <lineage>
        <taxon>Eukaryota</taxon>
        <taxon>Viridiplantae</taxon>
        <taxon>Streptophyta</taxon>
        <taxon>Embryophyta</taxon>
        <taxon>Tracheophyta</taxon>
        <taxon>Spermatophyta</taxon>
        <taxon>Magnoliopsida</taxon>
        <taxon>Liliopsida</taxon>
        <taxon>Asparagales</taxon>
        <taxon>Iridaceae</taxon>
        <taxon>Iridoideae</taxon>
        <taxon>Irideae</taxon>
        <taxon>Iris</taxon>
    </lineage>
</organism>
<sequence>MNQYLDCSYVHWRGTRLPYYIGYEKGNMNQDNLHGHGLRGLAYFTWFYEIFIGIDISKKKFFHSSDFHKCSLRILLLYFVSPSLMQISRTKFL</sequence>
<proteinExistence type="predicted"/>
<accession>A0AAX6G5H8</accession>